<dbReference type="PANTHER" id="PTHR37842">
    <property type="match status" value="1"/>
</dbReference>
<dbReference type="Proteomes" id="UP001610334">
    <property type="component" value="Unassembled WGS sequence"/>
</dbReference>
<evidence type="ECO:0000259" key="1">
    <source>
        <dbReference type="Pfam" id="PF17829"/>
    </source>
</evidence>
<comment type="caution">
    <text evidence="2">The sequence shown here is derived from an EMBL/GenBank/DDBJ whole genome shotgun (WGS) entry which is preliminary data.</text>
</comment>
<dbReference type="InterPro" id="IPR041437">
    <property type="entry name" value="GH115_C"/>
</dbReference>
<reference evidence="2 3" key="1">
    <citation type="submission" date="2024-07" db="EMBL/GenBank/DDBJ databases">
        <title>Section-level genome sequencing and comparative genomics of Aspergillus sections Usti and Cavernicolus.</title>
        <authorList>
            <consortium name="Lawrence Berkeley National Laboratory"/>
            <person name="Nybo J.L."/>
            <person name="Vesth T.C."/>
            <person name="Theobald S."/>
            <person name="Frisvad J.C."/>
            <person name="Larsen T.O."/>
            <person name="Kjaerboelling I."/>
            <person name="Rothschild-Mancinelli K."/>
            <person name="Lyhne E.K."/>
            <person name="Kogle M.E."/>
            <person name="Barry K."/>
            <person name="Clum A."/>
            <person name="Na H."/>
            <person name="Ledsgaard L."/>
            <person name="Lin J."/>
            <person name="Lipzen A."/>
            <person name="Kuo A."/>
            <person name="Riley R."/>
            <person name="Mondo S."/>
            <person name="Labutti K."/>
            <person name="Haridas S."/>
            <person name="Pangalinan J."/>
            <person name="Salamov A.A."/>
            <person name="Simmons B.A."/>
            <person name="Magnuson J.K."/>
            <person name="Chen J."/>
            <person name="Drula E."/>
            <person name="Henrissat B."/>
            <person name="Wiebenga A."/>
            <person name="Lubbers R.J."/>
            <person name="Gomes A.C."/>
            <person name="Makela M.R."/>
            <person name="Stajich J."/>
            <person name="Grigoriev I.V."/>
            <person name="Mortensen U.H."/>
            <person name="De Vries R.P."/>
            <person name="Baker S.E."/>
            <person name="Andersen M.R."/>
        </authorList>
    </citation>
    <scope>NUCLEOTIDE SEQUENCE [LARGE SCALE GENOMIC DNA]</scope>
    <source>
        <strain evidence="2 3">CBS 588.65</strain>
    </source>
</reference>
<dbReference type="EMBL" id="JBFXLT010000248">
    <property type="protein sequence ID" value="KAL2801767.1"/>
    <property type="molecule type" value="Genomic_DNA"/>
</dbReference>
<sequence length="132" mass="14539">MGTQYPNTGPALKYSIYTTTSSASARLIVSLGASHNHDPTRWIKFAYSVDGEEPVTVRPVSAVPPYKEERDWRKAVVENGWTSTIELGAEITVGTHELSLWLLEPGVVLQKVVLDMGGYRNTALGPPERKKV</sequence>
<keyword evidence="3" id="KW-1185">Reference proteome</keyword>
<name>A0ABR4GS68_9EURO</name>
<dbReference type="Pfam" id="PF17829">
    <property type="entry name" value="GH115_C"/>
    <property type="match status" value="1"/>
</dbReference>
<proteinExistence type="predicted"/>
<protein>
    <recommendedName>
        <fullName evidence="1">Gylcosyl hydrolase 115 C-terminal domain-containing protein</fullName>
    </recommendedName>
</protein>
<dbReference type="PANTHER" id="PTHR37842:SF2">
    <property type="entry name" value="GYLCOSYL HYDROLASE 115 C-TERMINAL DOMAIN-CONTAINING PROTEIN"/>
    <property type="match status" value="1"/>
</dbReference>
<feature type="domain" description="Gylcosyl hydrolase 115 C-terminal" evidence="1">
    <location>
        <begin position="6"/>
        <end position="128"/>
    </location>
</feature>
<organism evidence="2 3">
    <name type="scientific">Aspergillus granulosus</name>
    <dbReference type="NCBI Taxonomy" id="176169"/>
    <lineage>
        <taxon>Eukaryota</taxon>
        <taxon>Fungi</taxon>
        <taxon>Dikarya</taxon>
        <taxon>Ascomycota</taxon>
        <taxon>Pezizomycotina</taxon>
        <taxon>Eurotiomycetes</taxon>
        <taxon>Eurotiomycetidae</taxon>
        <taxon>Eurotiales</taxon>
        <taxon>Aspergillaceae</taxon>
        <taxon>Aspergillus</taxon>
        <taxon>Aspergillus subgen. Nidulantes</taxon>
    </lineage>
</organism>
<evidence type="ECO:0000313" key="2">
    <source>
        <dbReference type="EMBL" id="KAL2801767.1"/>
    </source>
</evidence>
<gene>
    <name evidence="2" type="ORF">BJX63DRAFT_438510</name>
</gene>
<dbReference type="Gene3D" id="2.60.120.1620">
    <property type="match status" value="1"/>
</dbReference>
<evidence type="ECO:0000313" key="3">
    <source>
        <dbReference type="Proteomes" id="UP001610334"/>
    </source>
</evidence>
<accession>A0ABR4GS68</accession>